<feature type="region of interest" description="Disordered" evidence="1">
    <location>
        <begin position="168"/>
        <end position="191"/>
    </location>
</feature>
<organism evidence="2 3">
    <name type="scientific">Cryptolaemus montrouzieri</name>
    <dbReference type="NCBI Taxonomy" id="559131"/>
    <lineage>
        <taxon>Eukaryota</taxon>
        <taxon>Metazoa</taxon>
        <taxon>Ecdysozoa</taxon>
        <taxon>Arthropoda</taxon>
        <taxon>Hexapoda</taxon>
        <taxon>Insecta</taxon>
        <taxon>Pterygota</taxon>
        <taxon>Neoptera</taxon>
        <taxon>Endopterygota</taxon>
        <taxon>Coleoptera</taxon>
        <taxon>Polyphaga</taxon>
        <taxon>Cucujiformia</taxon>
        <taxon>Coccinelloidea</taxon>
        <taxon>Coccinellidae</taxon>
        <taxon>Scymninae</taxon>
        <taxon>Scymnini</taxon>
        <taxon>Cryptolaemus</taxon>
    </lineage>
</organism>
<sequence>MEKKSKQTKSNINRSRLPEVKMTKTARMRLLKANPLIKYEVEKSNDVKLVQNLSLDTVSRMNKIIFEKLVTNSKEENDSKRKQQESVKKNSEQPKSQKPKQKIHEANNHMINKLSKHDEKVKSFRRSISVPHLNKTLGTIDEAEDEALGRSISTENVTLSSKETILHGCKTPSDRRHSAFPHSASRRSSVFCSTPSAPADLKRRLNEWLSKRSKKSSAFKHLKCFGVHKIEIVQEEDKENFDTSSVEKCGSYEDLKIDNSKYPGLHLDETSLLFASSDLKRIAKEAMREISCLISEGYPMEQCEAWLRIVRNKCPEITQEPNYWECRASIEQLRGDIGSAVECYKTAVVQGAEVPTVQKSLDQLLEKFKLLEIDSSISNYESDKARAKTIQDFKNVFTSMVIKFAIQEKTIKNKPEKEDSRYAKDGNLSRILVTPVRRSTRLNRSGYTSTPGVNICSSLQEMDSQIKSQMIFHGNEAL</sequence>
<keyword evidence="3" id="KW-1185">Reference proteome</keyword>
<evidence type="ECO:0000256" key="1">
    <source>
        <dbReference type="SAM" id="MobiDB-lite"/>
    </source>
</evidence>
<proteinExistence type="predicted"/>
<feature type="region of interest" description="Disordered" evidence="1">
    <location>
        <begin position="73"/>
        <end position="102"/>
    </location>
</feature>
<dbReference type="EMBL" id="JABFTP020000083">
    <property type="protein sequence ID" value="KAL3276198.1"/>
    <property type="molecule type" value="Genomic_DNA"/>
</dbReference>
<comment type="caution">
    <text evidence="2">The sequence shown here is derived from an EMBL/GenBank/DDBJ whole genome shotgun (WGS) entry which is preliminary data.</text>
</comment>
<protein>
    <submittedName>
        <fullName evidence="2">Uncharacterized protein</fullName>
    </submittedName>
</protein>
<dbReference type="Proteomes" id="UP001516400">
    <property type="component" value="Unassembled WGS sequence"/>
</dbReference>
<reference evidence="2 3" key="1">
    <citation type="journal article" date="2021" name="BMC Biol.">
        <title>Horizontally acquired antibacterial genes associated with adaptive radiation of ladybird beetles.</title>
        <authorList>
            <person name="Li H.S."/>
            <person name="Tang X.F."/>
            <person name="Huang Y.H."/>
            <person name="Xu Z.Y."/>
            <person name="Chen M.L."/>
            <person name="Du X.Y."/>
            <person name="Qiu B.Y."/>
            <person name="Chen P.T."/>
            <person name="Zhang W."/>
            <person name="Slipinski A."/>
            <person name="Escalona H.E."/>
            <person name="Waterhouse R.M."/>
            <person name="Zwick A."/>
            <person name="Pang H."/>
        </authorList>
    </citation>
    <scope>NUCLEOTIDE SEQUENCE [LARGE SCALE GENOMIC DNA]</scope>
    <source>
        <strain evidence="2">SYSU2018</strain>
    </source>
</reference>
<accession>A0ABD2NBT1</accession>
<gene>
    <name evidence="2" type="ORF">HHI36_020916</name>
</gene>
<evidence type="ECO:0000313" key="3">
    <source>
        <dbReference type="Proteomes" id="UP001516400"/>
    </source>
</evidence>
<feature type="compositionally biased region" description="Basic and acidic residues" evidence="1">
    <location>
        <begin position="73"/>
        <end position="92"/>
    </location>
</feature>
<feature type="region of interest" description="Disordered" evidence="1">
    <location>
        <begin position="1"/>
        <end position="23"/>
    </location>
</feature>
<name>A0ABD2NBT1_9CUCU</name>
<evidence type="ECO:0000313" key="2">
    <source>
        <dbReference type="EMBL" id="KAL3276198.1"/>
    </source>
</evidence>
<dbReference type="AlphaFoldDB" id="A0ABD2NBT1"/>